<feature type="domain" description="ABC transmembrane type-1" evidence="8">
    <location>
        <begin position="102"/>
        <end position="291"/>
    </location>
</feature>
<dbReference type="KEGG" id="mas:Mahau_1525"/>
<gene>
    <name evidence="9" type="ordered locus">Mahau_1525</name>
</gene>
<keyword evidence="2 7" id="KW-0813">Transport</keyword>
<dbReference type="Proteomes" id="UP000008457">
    <property type="component" value="Chromosome"/>
</dbReference>
<evidence type="ECO:0000259" key="8">
    <source>
        <dbReference type="PROSITE" id="PS50928"/>
    </source>
</evidence>
<proteinExistence type="inferred from homology"/>
<evidence type="ECO:0000256" key="1">
    <source>
        <dbReference type="ARBA" id="ARBA00004651"/>
    </source>
</evidence>
<evidence type="ECO:0000313" key="10">
    <source>
        <dbReference type="Proteomes" id="UP000008457"/>
    </source>
</evidence>
<dbReference type="Pfam" id="PF00528">
    <property type="entry name" value="BPD_transp_1"/>
    <property type="match status" value="1"/>
</dbReference>
<keyword evidence="4 7" id="KW-0812">Transmembrane</keyword>
<feature type="transmembrane region" description="Helical" evidence="7">
    <location>
        <begin position="141"/>
        <end position="160"/>
    </location>
</feature>
<evidence type="ECO:0000256" key="6">
    <source>
        <dbReference type="ARBA" id="ARBA00023136"/>
    </source>
</evidence>
<dbReference type="InterPro" id="IPR025966">
    <property type="entry name" value="OppC_N"/>
</dbReference>
<dbReference type="Gene3D" id="1.10.3720.10">
    <property type="entry name" value="MetI-like"/>
    <property type="match status" value="1"/>
</dbReference>
<sequence>MAIEPNLFERVGTDIERSQRIVRPSLTYWQDAWRRLKMNKMAMVSLVVLGVIVAMAVIGPHLRPFAFSDQDLYAVFSPPNAEHWFGTDSLGRDLFVRVWMGARVSLRIGIAAALLDILIGMLYGGISGYIGGQTDNIMMRIVDILYAIPYMIIVILLMIVMEPGELTLIIAMSITGWVGTARLVRGQVLQLKEQEFVLAARALGASPWRIIIHHMFPNILGIMIVQMTMDIPAAIFSEAFLSYIGLGIKLPNASWGSLASDGIRQVVSRPWLLIFPALFISLTMLAFNLLGDGLRDALDPKMRS</sequence>
<comment type="similarity">
    <text evidence="7">Belongs to the binding-protein-dependent transport system permease family.</text>
</comment>
<keyword evidence="3" id="KW-1003">Cell membrane</keyword>
<dbReference type="SUPFAM" id="SSF161098">
    <property type="entry name" value="MetI-like"/>
    <property type="match status" value="1"/>
</dbReference>
<dbReference type="AlphaFoldDB" id="F3ZYH3"/>
<keyword evidence="10" id="KW-1185">Reference proteome</keyword>
<dbReference type="PROSITE" id="PS50928">
    <property type="entry name" value="ABC_TM1"/>
    <property type="match status" value="1"/>
</dbReference>
<evidence type="ECO:0000256" key="7">
    <source>
        <dbReference type="RuleBase" id="RU363032"/>
    </source>
</evidence>
<dbReference type="InterPro" id="IPR035906">
    <property type="entry name" value="MetI-like_sf"/>
</dbReference>
<feature type="transmembrane region" description="Helical" evidence="7">
    <location>
        <begin position="108"/>
        <end position="129"/>
    </location>
</feature>
<feature type="transmembrane region" description="Helical" evidence="7">
    <location>
        <begin position="42"/>
        <end position="62"/>
    </location>
</feature>
<accession>F3ZYH3</accession>
<dbReference type="Pfam" id="PF12911">
    <property type="entry name" value="OppC_N"/>
    <property type="match status" value="1"/>
</dbReference>
<reference evidence="10" key="1">
    <citation type="submission" date="2010-11" db="EMBL/GenBank/DDBJ databases">
        <title>The complete genome of Mahella australiensis DSM 15567.</title>
        <authorList>
            <consortium name="US DOE Joint Genome Institute (JGI-PGF)"/>
            <person name="Lucas S."/>
            <person name="Copeland A."/>
            <person name="Lapidus A."/>
            <person name="Bruce D."/>
            <person name="Goodwin L."/>
            <person name="Pitluck S."/>
            <person name="Kyrpides N."/>
            <person name="Mavromatis K."/>
            <person name="Pagani I."/>
            <person name="Ivanova N."/>
            <person name="Teshima H."/>
            <person name="Brettin T."/>
            <person name="Detter J.C."/>
            <person name="Han C."/>
            <person name="Tapia R."/>
            <person name="Land M."/>
            <person name="Hauser L."/>
            <person name="Markowitz V."/>
            <person name="Cheng J.-F."/>
            <person name="Hugenholtz P."/>
            <person name="Woyke T."/>
            <person name="Wu D."/>
            <person name="Spring S."/>
            <person name="Pukall R."/>
            <person name="Steenblock K."/>
            <person name="Schneider S."/>
            <person name="Klenk H.-P."/>
            <person name="Eisen J.A."/>
        </authorList>
    </citation>
    <scope>NUCLEOTIDE SEQUENCE [LARGE SCALE GENOMIC DNA]</scope>
    <source>
        <strain evidence="10">DSM 15567 / CIP 107919 / 50-1 BON</strain>
    </source>
</reference>
<dbReference type="STRING" id="697281.Mahau_1525"/>
<dbReference type="HOGENOM" id="CLU_028518_1_1_9"/>
<organism evidence="9 10">
    <name type="scientific">Mahella australiensis (strain DSM 15567 / CIP 107919 / 50-1 BON)</name>
    <dbReference type="NCBI Taxonomy" id="697281"/>
    <lineage>
        <taxon>Bacteria</taxon>
        <taxon>Bacillati</taxon>
        <taxon>Bacillota</taxon>
        <taxon>Clostridia</taxon>
        <taxon>Thermoanaerobacterales</taxon>
        <taxon>Thermoanaerobacterales Family IV. Incertae Sedis</taxon>
        <taxon>Mahella</taxon>
    </lineage>
</organism>
<evidence type="ECO:0000256" key="3">
    <source>
        <dbReference type="ARBA" id="ARBA00022475"/>
    </source>
</evidence>
<keyword evidence="5 7" id="KW-1133">Transmembrane helix</keyword>
<evidence type="ECO:0000256" key="4">
    <source>
        <dbReference type="ARBA" id="ARBA00022692"/>
    </source>
</evidence>
<dbReference type="InterPro" id="IPR000515">
    <property type="entry name" value="MetI-like"/>
</dbReference>
<comment type="subcellular location">
    <subcellularLocation>
        <location evidence="1 7">Cell membrane</location>
        <topology evidence="1 7">Multi-pass membrane protein</topology>
    </subcellularLocation>
</comment>
<dbReference type="PANTHER" id="PTHR43386:SF22">
    <property type="entry name" value="OLIGOPEPTIDE TRANSPORT SYSTEM PERMEASE PROTEIN OPPC"/>
    <property type="match status" value="1"/>
</dbReference>
<protein>
    <submittedName>
        <fullName evidence="9">Binding-protein-dependent transport systems inner membrane component</fullName>
    </submittedName>
</protein>
<evidence type="ECO:0000256" key="5">
    <source>
        <dbReference type="ARBA" id="ARBA00022989"/>
    </source>
</evidence>
<feature type="transmembrane region" description="Helical" evidence="7">
    <location>
        <begin position="166"/>
        <end position="184"/>
    </location>
</feature>
<feature type="transmembrane region" description="Helical" evidence="7">
    <location>
        <begin position="271"/>
        <end position="290"/>
    </location>
</feature>
<dbReference type="eggNOG" id="COG1173">
    <property type="taxonomic scope" value="Bacteria"/>
</dbReference>
<dbReference type="GO" id="GO:0055085">
    <property type="term" value="P:transmembrane transport"/>
    <property type="evidence" value="ECO:0007669"/>
    <property type="project" value="InterPro"/>
</dbReference>
<dbReference type="CDD" id="cd06261">
    <property type="entry name" value="TM_PBP2"/>
    <property type="match status" value="1"/>
</dbReference>
<name>F3ZYH3_MAHA5</name>
<dbReference type="EMBL" id="CP002360">
    <property type="protein sequence ID" value="AEE96715.1"/>
    <property type="molecule type" value="Genomic_DNA"/>
</dbReference>
<keyword evidence="6 7" id="KW-0472">Membrane</keyword>
<evidence type="ECO:0000256" key="2">
    <source>
        <dbReference type="ARBA" id="ARBA00022448"/>
    </source>
</evidence>
<evidence type="ECO:0000313" key="9">
    <source>
        <dbReference type="EMBL" id="AEE96715.1"/>
    </source>
</evidence>
<dbReference type="InterPro" id="IPR050366">
    <property type="entry name" value="BP-dependent_transpt_permease"/>
</dbReference>
<reference evidence="9 10" key="2">
    <citation type="journal article" date="2011" name="Stand. Genomic Sci.">
        <title>Complete genome sequence of Mahella australiensis type strain (50-1 BON).</title>
        <authorList>
            <person name="Sikorski J."/>
            <person name="Teshima H."/>
            <person name="Nolan M."/>
            <person name="Lucas S."/>
            <person name="Hammon N."/>
            <person name="Deshpande S."/>
            <person name="Cheng J.F."/>
            <person name="Pitluck S."/>
            <person name="Liolios K."/>
            <person name="Pagani I."/>
            <person name="Ivanova N."/>
            <person name="Huntemann M."/>
            <person name="Mavromatis K."/>
            <person name="Ovchinikova G."/>
            <person name="Pati A."/>
            <person name="Tapia R."/>
            <person name="Han C."/>
            <person name="Goodwin L."/>
            <person name="Chen A."/>
            <person name="Palaniappan K."/>
            <person name="Land M."/>
            <person name="Hauser L."/>
            <person name="Ngatchou-Djao O.D."/>
            <person name="Rohde M."/>
            <person name="Pukall R."/>
            <person name="Spring S."/>
            <person name="Abt B."/>
            <person name="Goker M."/>
            <person name="Detter J.C."/>
            <person name="Woyke T."/>
            <person name="Bristow J."/>
            <person name="Markowitz V."/>
            <person name="Hugenholtz P."/>
            <person name="Eisen J.A."/>
            <person name="Kyrpides N.C."/>
            <person name="Klenk H.P."/>
            <person name="Lapidus A."/>
        </authorList>
    </citation>
    <scope>NUCLEOTIDE SEQUENCE [LARGE SCALE GENOMIC DNA]</scope>
    <source>
        <strain evidence="10">DSM 15567 / CIP 107919 / 50-1 BON</strain>
    </source>
</reference>
<dbReference type="GO" id="GO:0005886">
    <property type="term" value="C:plasma membrane"/>
    <property type="evidence" value="ECO:0007669"/>
    <property type="project" value="UniProtKB-SubCell"/>
</dbReference>
<dbReference type="PANTHER" id="PTHR43386">
    <property type="entry name" value="OLIGOPEPTIDE TRANSPORT SYSTEM PERMEASE PROTEIN APPC"/>
    <property type="match status" value="1"/>
</dbReference>